<name>A0A804I5S3_MUSAM</name>
<dbReference type="EMBL" id="HG996467">
    <property type="protein sequence ID" value="CAG1862849.1"/>
    <property type="molecule type" value="Genomic_DNA"/>
</dbReference>
<reference evidence="1" key="1">
    <citation type="submission" date="2021-03" db="EMBL/GenBank/DDBJ databases">
        <authorList>
            <consortium name="Genoscope - CEA"/>
            <person name="William W."/>
        </authorList>
    </citation>
    <scope>NUCLEOTIDE SEQUENCE</scope>
    <source>
        <strain evidence="1">Doubled-haploid Pahang</strain>
    </source>
</reference>
<keyword evidence="3" id="KW-1185">Reference proteome</keyword>
<evidence type="ECO:0000313" key="2">
    <source>
        <dbReference type="EnsemblPlants" id="Ma02_p22680.1"/>
    </source>
</evidence>
<dbReference type="InParanoid" id="A0A804I5S3"/>
<protein>
    <submittedName>
        <fullName evidence="1">(wild Malaysian banana) hypothetical protein</fullName>
    </submittedName>
</protein>
<organism evidence="2 3">
    <name type="scientific">Musa acuminata subsp. malaccensis</name>
    <name type="common">Wild banana</name>
    <name type="synonym">Musa malaccensis</name>
    <dbReference type="NCBI Taxonomy" id="214687"/>
    <lineage>
        <taxon>Eukaryota</taxon>
        <taxon>Viridiplantae</taxon>
        <taxon>Streptophyta</taxon>
        <taxon>Embryophyta</taxon>
        <taxon>Tracheophyta</taxon>
        <taxon>Spermatophyta</taxon>
        <taxon>Magnoliopsida</taxon>
        <taxon>Liliopsida</taxon>
        <taxon>Zingiberales</taxon>
        <taxon>Musaceae</taxon>
        <taxon>Musa</taxon>
    </lineage>
</organism>
<dbReference type="EnsemblPlants" id="Ma02_t22680.1">
    <property type="protein sequence ID" value="Ma02_p22680.1"/>
    <property type="gene ID" value="Ma02_g22680"/>
</dbReference>
<dbReference type="Proteomes" id="UP000012960">
    <property type="component" value="Unplaced"/>
</dbReference>
<gene>
    <name evidence="1" type="ORF">GSMUA_77430.1</name>
</gene>
<reference evidence="2" key="2">
    <citation type="submission" date="2021-05" db="UniProtKB">
        <authorList>
            <consortium name="EnsemblPlants"/>
        </authorList>
    </citation>
    <scope>IDENTIFICATION</scope>
    <source>
        <strain evidence="2">subsp. malaccensis</strain>
    </source>
</reference>
<proteinExistence type="predicted"/>
<sequence length="109" mass="12461">MPLIRVHMERMSLGIAVTFLLDKMDYQDSSHRNSVSAYKEWGLRQQTSQCCPTYMCVLLVGFVDTGSHSFSSNKIIIAGHHVIWSVMPLYCYGLSFRLVHVEYLPSLCN</sequence>
<dbReference type="AlphaFoldDB" id="A0A804I5S3"/>
<accession>A0A804I5S3</accession>
<evidence type="ECO:0000313" key="3">
    <source>
        <dbReference type="Proteomes" id="UP000012960"/>
    </source>
</evidence>
<dbReference type="Gramene" id="Ma02_t22680.1">
    <property type="protein sequence ID" value="Ma02_p22680.1"/>
    <property type="gene ID" value="Ma02_g22680"/>
</dbReference>
<evidence type="ECO:0000313" key="1">
    <source>
        <dbReference type="EMBL" id="CAG1862849.1"/>
    </source>
</evidence>